<protein>
    <submittedName>
        <fullName evidence="1">Uncharacterized protein</fullName>
    </submittedName>
</protein>
<keyword evidence="2" id="KW-1185">Reference proteome</keyword>
<organism evidence="1 2">
    <name type="scientific">Staurois parvus</name>
    <dbReference type="NCBI Taxonomy" id="386267"/>
    <lineage>
        <taxon>Eukaryota</taxon>
        <taxon>Metazoa</taxon>
        <taxon>Chordata</taxon>
        <taxon>Craniata</taxon>
        <taxon>Vertebrata</taxon>
        <taxon>Euteleostomi</taxon>
        <taxon>Amphibia</taxon>
        <taxon>Batrachia</taxon>
        <taxon>Anura</taxon>
        <taxon>Neobatrachia</taxon>
        <taxon>Ranoidea</taxon>
        <taxon>Ranidae</taxon>
        <taxon>Staurois</taxon>
    </lineage>
</organism>
<evidence type="ECO:0000313" key="2">
    <source>
        <dbReference type="Proteomes" id="UP001162483"/>
    </source>
</evidence>
<dbReference type="EMBL" id="CATNWA010014524">
    <property type="protein sequence ID" value="CAI9572887.1"/>
    <property type="molecule type" value="Genomic_DNA"/>
</dbReference>
<dbReference type="Proteomes" id="UP001162483">
    <property type="component" value="Unassembled WGS sequence"/>
</dbReference>
<proteinExistence type="predicted"/>
<accession>A0ABN9DN78</accession>
<gene>
    <name evidence="1" type="ORF">SPARVUS_LOCUS7519215</name>
</gene>
<sequence length="51" mass="5620">MDGFLSCHPLYKIMLLAVIAQGSHMIQTGPITAHLYYVISFAQSQLIPTKA</sequence>
<reference evidence="1" key="1">
    <citation type="submission" date="2023-05" db="EMBL/GenBank/DDBJ databases">
        <authorList>
            <person name="Stuckert A."/>
        </authorList>
    </citation>
    <scope>NUCLEOTIDE SEQUENCE</scope>
</reference>
<name>A0ABN9DN78_9NEOB</name>
<evidence type="ECO:0000313" key="1">
    <source>
        <dbReference type="EMBL" id="CAI9572887.1"/>
    </source>
</evidence>
<comment type="caution">
    <text evidence="1">The sequence shown here is derived from an EMBL/GenBank/DDBJ whole genome shotgun (WGS) entry which is preliminary data.</text>
</comment>